<dbReference type="Pfam" id="PF00990">
    <property type="entry name" value="GGDEF"/>
    <property type="match status" value="1"/>
</dbReference>
<dbReference type="Gene3D" id="3.30.70.270">
    <property type="match status" value="1"/>
</dbReference>
<name>A0A2S6IMC3_9ACTN</name>
<dbReference type="Proteomes" id="UP000239485">
    <property type="component" value="Unassembled WGS sequence"/>
</dbReference>
<dbReference type="GO" id="GO:0052621">
    <property type="term" value="F:diguanylate cyclase activity"/>
    <property type="evidence" value="ECO:0007669"/>
    <property type="project" value="TreeGrafter"/>
</dbReference>
<dbReference type="InterPro" id="IPR050469">
    <property type="entry name" value="Diguanylate_Cyclase"/>
</dbReference>
<dbReference type="SMART" id="SM00267">
    <property type="entry name" value="GGDEF"/>
    <property type="match status" value="1"/>
</dbReference>
<organism evidence="3 4">
    <name type="scientific">Kineococcus xinjiangensis</name>
    <dbReference type="NCBI Taxonomy" id="512762"/>
    <lineage>
        <taxon>Bacteria</taxon>
        <taxon>Bacillati</taxon>
        <taxon>Actinomycetota</taxon>
        <taxon>Actinomycetes</taxon>
        <taxon>Kineosporiales</taxon>
        <taxon>Kineosporiaceae</taxon>
        <taxon>Kineococcus</taxon>
    </lineage>
</organism>
<dbReference type="InterPro" id="IPR029016">
    <property type="entry name" value="GAF-like_dom_sf"/>
</dbReference>
<protein>
    <submittedName>
        <fullName evidence="3">Diguanylate cyclase (GGDEF)-like protein</fullName>
    </submittedName>
</protein>
<reference evidence="3 4" key="1">
    <citation type="submission" date="2018-02" db="EMBL/GenBank/DDBJ databases">
        <title>Genomic Encyclopedia of Archaeal and Bacterial Type Strains, Phase II (KMG-II): from individual species to whole genera.</title>
        <authorList>
            <person name="Goeker M."/>
        </authorList>
    </citation>
    <scope>NUCLEOTIDE SEQUENCE [LARGE SCALE GENOMIC DNA]</scope>
    <source>
        <strain evidence="3 4">DSM 22857</strain>
    </source>
</reference>
<dbReference type="InterPro" id="IPR003018">
    <property type="entry name" value="GAF"/>
</dbReference>
<dbReference type="PANTHER" id="PTHR45138">
    <property type="entry name" value="REGULATORY COMPONENTS OF SENSORY TRANSDUCTION SYSTEM"/>
    <property type="match status" value="1"/>
</dbReference>
<comment type="caution">
    <text evidence="3">The sequence shown here is derived from an EMBL/GenBank/DDBJ whole genome shotgun (WGS) entry which is preliminary data.</text>
</comment>
<evidence type="ECO:0000313" key="3">
    <source>
        <dbReference type="EMBL" id="PPK95358.1"/>
    </source>
</evidence>
<dbReference type="GO" id="GO:1902201">
    <property type="term" value="P:negative regulation of bacterial-type flagellum-dependent cell motility"/>
    <property type="evidence" value="ECO:0007669"/>
    <property type="project" value="TreeGrafter"/>
</dbReference>
<dbReference type="CDD" id="cd01949">
    <property type="entry name" value="GGDEF"/>
    <property type="match status" value="1"/>
</dbReference>
<dbReference type="InterPro" id="IPR029787">
    <property type="entry name" value="Nucleotide_cyclase"/>
</dbReference>
<dbReference type="EMBL" id="PTJD01000006">
    <property type="protein sequence ID" value="PPK95358.1"/>
    <property type="molecule type" value="Genomic_DNA"/>
</dbReference>
<proteinExistence type="predicted"/>
<keyword evidence="4" id="KW-1185">Reference proteome</keyword>
<dbReference type="Pfam" id="PF13185">
    <property type="entry name" value="GAF_2"/>
    <property type="match status" value="1"/>
</dbReference>
<gene>
    <name evidence="3" type="ORF">CLV92_106179</name>
</gene>
<accession>A0A2S6IMC3</accession>
<feature type="domain" description="GGDEF" evidence="2">
    <location>
        <begin position="350"/>
        <end position="470"/>
    </location>
</feature>
<dbReference type="GO" id="GO:0043709">
    <property type="term" value="P:cell adhesion involved in single-species biofilm formation"/>
    <property type="evidence" value="ECO:0007669"/>
    <property type="project" value="TreeGrafter"/>
</dbReference>
<evidence type="ECO:0000259" key="2">
    <source>
        <dbReference type="PROSITE" id="PS50887"/>
    </source>
</evidence>
<dbReference type="NCBIfam" id="TIGR00254">
    <property type="entry name" value="GGDEF"/>
    <property type="match status" value="1"/>
</dbReference>
<feature type="region of interest" description="Disordered" evidence="1">
    <location>
        <begin position="460"/>
        <end position="483"/>
    </location>
</feature>
<dbReference type="PROSITE" id="PS50887">
    <property type="entry name" value="GGDEF"/>
    <property type="match status" value="1"/>
</dbReference>
<dbReference type="RefSeq" id="WP_104432726.1">
    <property type="nucleotide sequence ID" value="NZ_PTJD01000006.1"/>
</dbReference>
<dbReference type="SUPFAM" id="SSF55781">
    <property type="entry name" value="GAF domain-like"/>
    <property type="match status" value="1"/>
</dbReference>
<dbReference type="GO" id="GO:0005886">
    <property type="term" value="C:plasma membrane"/>
    <property type="evidence" value="ECO:0007669"/>
    <property type="project" value="TreeGrafter"/>
</dbReference>
<dbReference type="SUPFAM" id="SSF55073">
    <property type="entry name" value="Nucleotide cyclase"/>
    <property type="match status" value="1"/>
</dbReference>
<evidence type="ECO:0000313" key="4">
    <source>
        <dbReference type="Proteomes" id="UP000239485"/>
    </source>
</evidence>
<dbReference type="InterPro" id="IPR000160">
    <property type="entry name" value="GGDEF_dom"/>
</dbReference>
<dbReference type="AlphaFoldDB" id="A0A2S6IMC3"/>
<evidence type="ECO:0000256" key="1">
    <source>
        <dbReference type="SAM" id="MobiDB-lite"/>
    </source>
</evidence>
<dbReference type="OrthoDB" id="23692at2"/>
<dbReference type="InterPro" id="IPR043128">
    <property type="entry name" value="Rev_trsase/Diguanyl_cyclase"/>
</dbReference>
<sequence>MDGTTREPAGRPGAGAITVEVQPGFGELFEALPDPSYLWRGSGAQWALVGYNAAAMAVPYSDISHYLGQGPTDILGPEGAGLRDRLERCRSSRRPITRRQSIDYTVEARRSLRIAFTCLGEDLVMSTTVDETDAVEQLRRDWEAETVLLGELTRALVLAEDVQQARDLLCEAAVALARADLAYLLELDPDELARGRRLLRQTAVAHAAGGSAPPQATRIDLDEGPSLADEAFRSREQRWTQDFWSDPRAQQATARAAGVRGAVVEPVVLGDRVRGVLTVSWRRPLTAAPRQARRLLPLLAGHAAAALDRAELLARLRSDALHDPLTGLPNRRAWEEQLEREVAQAERSGAPVSVALLDVDGLKTINDTEGHAAGDRLLQEAARSWGEGLRRQDVLARLGGDEFGVLLTGTDASTAAEVIGRMMGGAGWLACSSGVAQWRPGEALGDLLHRADTAMYADKEGRRAARAGCAPRQRTGGDHTSRA</sequence>
<dbReference type="PANTHER" id="PTHR45138:SF9">
    <property type="entry name" value="DIGUANYLATE CYCLASE DGCM-RELATED"/>
    <property type="match status" value="1"/>
</dbReference>
<dbReference type="Gene3D" id="3.30.450.40">
    <property type="match status" value="1"/>
</dbReference>